<dbReference type="SUPFAM" id="SSF55909">
    <property type="entry name" value="Pentein"/>
    <property type="match status" value="1"/>
</dbReference>
<dbReference type="PANTHER" id="PTHR43224:SF1">
    <property type="entry name" value="AMIDINOTRANSFERASE"/>
    <property type="match status" value="1"/>
</dbReference>
<dbReference type="InterPro" id="IPR014541">
    <property type="entry name" value="Amdntrnsf_FN0238"/>
</dbReference>
<dbReference type="AlphaFoldDB" id="A0A4R3YUE5"/>
<keyword evidence="2" id="KW-1185">Reference proteome</keyword>
<dbReference type="PIRSF" id="PIRSF028188">
    <property type="entry name" value="Amdntrnsf_FN0238"/>
    <property type="match status" value="1"/>
</dbReference>
<accession>A0A4R3YUE5</accession>
<dbReference type="RefSeq" id="WP_131865287.1">
    <property type="nucleotide sequence ID" value="NZ_SMCR01000004.1"/>
</dbReference>
<dbReference type="Proteomes" id="UP000295719">
    <property type="component" value="Unassembled WGS sequence"/>
</dbReference>
<sequence length="333" mass="37431">MQTTHSVFMVRPVCFSRNHQTATSNSFQRYGDYGSQDDIQRQALAGFDGFVNALKDNGIRVYVFEDNGQQYTPDSIFPNNWITLHPDGKAILYPMEAPNRRKERDRRLIQALANEFTVTEIIDLSAYEREGSYLEGTGSLVCDHRQRVAYLCRSSRSTVRVMDNWQSITGYQAHWFDAYDEAGNRIYHTNVMMSIGIKYAVVCLDALISPKERTRLEASLTDSGKTLIPITLSQMASFCGNILELSGIDGQPVIAMSQRAWNAFDAHQQAVFTDYASIALAPIDIIEELGGGGARCMLAEIFSPPVRAAVTPWQIITESPESEQIDRPDVREH</sequence>
<gene>
    <name evidence="1" type="ORF">EDC52_104145</name>
</gene>
<comment type="caution">
    <text evidence="1">The sequence shown here is derived from an EMBL/GenBank/DDBJ whole genome shotgun (WGS) entry which is preliminary data.</text>
</comment>
<evidence type="ECO:0008006" key="3">
    <source>
        <dbReference type="Google" id="ProtNLM"/>
    </source>
</evidence>
<dbReference type="OrthoDB" id="9788268at2"/>
<dbReference type="NCBIfam" id="NF046062">
    <property type="entry name" value="citrull_CtlX"/>
    <property type="match status" value="1"/>
</dbReference>
<organism evidence="1 2">
    <name type="scientific">Biostraticola tofi</name>
    <dbReference type="NCBI Taxonomy" id="466109"/>
    <lineage>
        <taxon>Bacteria</taxon>
        <taxon>Pseudomonadati</taxon>
        <taxon>Pseudomonadota</taxon>
        <taxon>Gammaproteobacteria</taxon>
        <taxon>Enterobacterales</taxon>
        <taxon>Bruguierivoracaceae</taxon>
        <taxon>Biostraticola</taxon>
    </lineage>
</organism>
<evidence type="ECO:0000313" key="2">
    <source>
        <dbReference type="Proteomes" id="UP000295719"/>
    </source>
</evidence>
<dbReference type="EMBL" id="SMCR01000004">
    <property type="protein sequence ID" value="TCV96705.1"/>
    <property type="molecule type" value="Genomic_DNA"/>
</dbReference>
<dbReference type="Gene3D" id="3.75.10.10">
    <property type="entry name" value="L-arginine/glycine Amidinotransferase, Chain A"/>
    <property type="match status" value="1"/>
</dbReference>
<dbReference type="Pfam" id="PF19420">
    <property type="entry name" value="DDAH_eukar"/>
    <property type="match status" value="1"/>
</dbReference>
<reference evidence="1 2" key="1">
    <citation type="submission" date="2019-03" db="EMBL/GenBank/DDBJ databases">
        <title>Genomic Encyclopedia of Type Strains, Phase IV (KMG-IV): sequencing the most valuable type-strain genomes for metagenomic binning, comparative biology and taxonomic classification.</title>
        <authorList>
            <person name="Goeker M."/>
        </authorList>
    </citation>
    <scope>NUCLEOTIDE SEQUENCE [LARGE SCALE GENOMIC DNA]</scope>
    <source>
        <strain evidence="1 2">DSM 19580</strain>
    </source>
</reference>
<dbReference type="PANTHER" id="PTHR43224">
    <property type="entry name" value="AMIDINOTRANSFERASE"/>
    <property type="match status" value="1"/>
</dbReference>
<proteinExistence type="predicted"/>
<evidence type="ECO:0000313" key="1">
    <source>
        <dbReference type="EMBL" id="TCV96705.1"/>
    </source>
</evidence>
<name>A0A4R3YUE5_9GAMM</name>
<protein>
    <recommendedName>
        <fullName evidence="3">Amidinotransferase</fullName>
    </recommendedName>
</protein>